<organism evidence="1 2">
    <name type="scientific">Desulfosarcina widdelii</name>
    <dbReference type="NCBI Taxonomy" id="947919"/>
    <lineage>
        <taxon>Bacteria</taxon>
        <taxon>Pseudomonadati</taxon>
        <taxon>Thermodesulfobacteriota</taxon>
        <taxon>Desulfobacteria</taxon>
        <taxon>Desulfobacterales</taxon>
        <taxon>Desulfosarcinaceae</taxon>
        <taxon>Desulfosarcina</taxon>
    </lineage>
</organism>
<name>A0A5K7ZBS5_9BACT</name>
<keyword evidence="2" id="KW-1185">Reference proteome</keyword>
<dbReference type="Proteomes" id="UP000427769">
    <property type="component" value="Chromosome"/>
</dbReference>
<protein>
    <recommendedName>
        <fullName evidence="3">Bacterial surface antigen (D15) domain-containing protein</fullName>
    </recommendedName>
</protein>
<evidence type="ECO:0000313" key="2">
    <source>
        <dbReference type="Proteomes" id="UP000427769"/>
    </source>
</evidence>
<accession>A0A5K7ZBS5</accession>
<evidence type="ECO:0008006" key="3">
    <source>
        <dbReference type="Google" id="ProtNLM"/>
    </source>
</evidence>
<dbReference type="KEGG" id="dwd:DSCW_33110"/>
<dbReference type="EMBL" id="AP021875">
    <property type="protein sequence ID" value="BBO75894.1"/>
    <property type="molecule type" value="Genomic_DNA"/>
</dbReference>
<dbReference type="AlphaFoldDB" id="A0A5K7ZBS5"/>
<sequence length="123" mass="13551">MATVMCLAYRAEGRWTSDASPGGYSSVYLRGYTRGQYLAPHSTMIEIEERLHLKGRFGLNVFAGLASLYGDGLNAFDSDNLYPSIGVGGQIMLKEAEQITMTFDFAFGESGNNGFYMRFGQAF</sequence>
<gene>
    <name evidence="1" type="ORF">DSCW_33110</name>
</gene>
<reference evidence="1 2" key="1">
    <citation type="submission" date="2019-11" db="EMBL/GenBank/DDBJ databases">
        <title>Comparative genomics of hydrocarbon-degrading Desulfosarcina strains.</title>
        <authorList>
            <person name="Watanabe M."/>
            <person name="Kojima H."/>
            <person name="Fukui M."/>
        </authorList>
    </citation>
    <scope>NUCLEOTIDE SEQUENCE [LARGE SCALE GENOMIC DNA]</scope>
    <source>
        <strain evidence="1 2">PP31</strain>
    </source>
</reference>
<evidence type="ECO:0000313" key="1">
    <source>
        <dbReference type="EMBL" id="BBO75894.1"/>
    </source>
</evidence>
<proteinExistence type="predicted"/>